<evidence type="ECO:0000313" key="2">
    <source>
        <dbReference type="EMBL" id="OGZ53129.1"/>
    </source>
</evidence>
<dbReference type="SUPFAM" id="SSF51735">
    <property type="entry name" value="NAD(P)-binding Rossmann-fold domains"/>
    <property type="match status" value="1"/>
</dbReference>
<dbReference type="InterPro" id="IPR050177">
    <property type="entry name" value="Lipid_A_modif_metabolic_enz"/>
</dbReference>
<evidence type="ECO:0000313" key="3">
    <source>
        <dbReference type="Proteomes" id="UP000179106"/>
    </source>
</evidence>
<dbReference type="Proteomes" id="UP000179106">
    <property type="component" value="Unassembled WGS sequence"/>
</dbReference>
<evidence type="ECO:0000259" key="1">
    <source>
        <dbReference type="Pfam" id="PF01370"/>
    </source>
</evidence>
<feature type="domain" description="NAD-dependent epimerase/dehydratase" evidence="1">
    <location>
        <begin position="4"/>
        <end position="206"/>
    </location>
</feature>
<proteinExistence type="predicted"/>
<dbReference type="CDD" id="cd08946">
    <property type="entry name" value="SDR_e"/>
    <property type="match status" value="1"/>
</dbReference>
<gene>
    <name evidence="2" type="ORF">A3B25_03265</name>
</gene>
<protein>
    <recommendedName>
        <fullName evidence="1">NAD-dependent epimerase/dehydratase domain-containing protein</fullName>
    </recommendedName>
</protein>
<accession>A0A1G2GSN6</accession>
<dbReference type="Gene3D" id="3.40.50.720">
    <property type="entry name" value="NAD(P)-binding Rossmann-like Domain"/>
    <property type="match status" value="1"/>
</dbReference>
<organism evidence="2 3">
    <name type="scientific">Candidatus Ryanbacteria bacterium RIFCSPLOWO2_01_FULL_48_26</name>
    <dbReference type="NCBI Taxonomy" id="1802126"/>
    <lineage>
        <taxon>Bacteria</taxon>
        <taxon>Candidatus Ryaniibacteriota</taxon>
    </lineage>
</organism>
<name>A0A1G2GSN6_9BACT</name>
<dbReference type="AlphaFoldDB" id="A0A1G2GSN6"/>
<dbReference type="EMBL" id="MHNW01000029">
    <property type="protein sequence ID" value="OGZ53129.1"/>
    <property type="molecule type" value="Genomic_DNA"/>
</dbReference>
<reference evidence="2 3" key="1">
    <citation type="journal article" date="2016" name="Nat. Commun.">
        <title>Thousands of microbial genomes shed light on interconnected biogeochemical processes in an aquifer system.</title>
        <authorList>
            <person name="Anantharaman K."/>
            <person name="Brown C.T."/>
            <person name="Hug L.A."/>
            <person name="Sharon I."/>
            <person name="Castelle C.J."/>
            <person name="Probst A.J."/>
            <person name="Thomas B.C."/>
            <person name="Singh A."/>
            <person name="Wilkins M.J."/>
            <person name="Karaoz U."/>
            <person name="Brodie E.L."/>
            <person name="Williams K.H."/>
            <person name="Hubbard S.S."/>
            <person name="Banfield J.F."/>
        </authorList>
    </citation>
    <scope>NUCLEOTIDE SEQUENCE [LARGE SCALE GENOMIC DNA]</scope>
</reference>
<sequence>MKLFITGSDGFIGSELISQCKKQGIEVVGADIRSGFDIRSKDIAARIPEGVDAVIHLAGLSSDASCKSNTYQCFDINVLGTLNLMEATAARGAKQFIFASSEWVYDNCTAAEKKTEESLINIANHASEYALSKLVSEANLRQKYQHGFCPTTILRFGIICGTTGEKKSAVESLYLAVKNQNEISVGSLANGRCFIHATDIASGIIKSVGISGFNIINLAGDKLVTLREIIEISKKILNRNPKVTETDAKNINARNISNEKAKKLLGWSPKISIEAWLKTLAESGK</sequence>
<comment type="caution">
    <text evidence="2">The sequence shown here is derived from an EMBL/GenBank/DDBJ whole genome shotgun (WGS) entry which is preliminary data.</text>
</comment>
<dbReference type="InterPro" id="IPR036291">
    <property type="entry name" value="NAD(P)-bd_dom_sf"/>
</dbReference>
<dbReference type="Pfam" id="PF01370">
    <property type="entry name" value="Epimerase"/>
    <property type="match status" value="1"/>
</dbReference>
<dbReference type="PANTHER" id="PTHR43245">
    <property type="entry name" value="BIFUNCTIONAL POLYMYXIN RESISTANCE PROTEIN ARNA"/>
    <property type="match status" value="1"/>
</dbReference>
<dbReference type="STRING" id="1802126.A3B25_03265"/>
<dbReference type="InterPro" id="IPR001509">
    <property type="entry name" value="Epimerase_deHydtase"/>
</dbReference>